<feature type="compositionally biased region" description="Polar residues" evidence="1">
    <location>
        <begin position="213"/>
        <end position="232"/>
    </location>
</feature>
<organism evidence="4 5">
    <name type="scientific">Bosea vaviloviae</name>
    <dbReference type="NCBI Taxonomy" id="1526658"/>
    <lineage>
        <taxon>Bacteria</taxon>
        <taxon>Pseudomonadati</taxon>
        <taxon>Pseudomonadota</taxon>
        <taxon>Alphaproteobacteria</taxon>
        <taxon>Hyphomicrobiales</taxon>
        <taxon>Boseaceae</taxon>
        <taxon>Bosea</taxon>
    </lineage>
</organism>
<evidence type="ECO:0000313" key="4">
    <source>
        <dbReference type="EMBL" id="AOO84393.1"/>
    </source>
</evidence>
<dbReference type="AlphaFoldDB" id="A0A1D7UAI8"/>
<dbReference type="InterPro" id="IPR042047">
    <property type="entry name" value="SleB_dom1"/>
</dbReference>
<accession>A0A1D7UAI8</accession>
<dbReference type="GO" id="GO:0016787">
    <property type="term" value="F:hydrolase activity"/>
    <property type="evidence" value="ECO:0007669"/>
    <property type="project" value="InterPro"/>
</dbReference>
<feature type="region of interest" description="Disordered" evidence="1">
    <location>
        <begin position="211"/>
        <end position="232"/>
    </location>
</feature>
<gene>
    <name evidence="4" type="ORF">BHK69_11775</name>
</gene>
<feature type="region of interest" description="Disordered" evidence="1">
    <location>
        <begin position="100"/>
        <end position="125"/>
    </location>
</feature>
<evidence type="ECO:0000256" key="2">
    <source>
        <dbReference type="SAM" id="SignalP"/>
    </source>
</evidence>
<name>A0A1D7UAI8_9HYPH</name>
<dbReference type="Proteomes" id="UP000094969">
    <property type="component" value="Chromosome"/>
</dbReference>
<dbReference type="STRING" id="1526658.BHK69_11775"/>
<evidence type="ECO:0000313" key="5">
    <source>
        <dbReference type="Proteomes" id="UP000094969"/>
    </source>
</evidence>
<feature type="signal peptide" evidence="2">
    <location>
        <begin position="1"/>
        <end position="30"/>
    </location>
</feature>
<evidence type="ECO:0000256" key="1">
    <source>
        <dbReference type="SAM" id="MobiDB-lite"/>
    </source>
</evidence>
<feature type="chain" id="PRO_5009100106" description="Cell wall hydrolase SleB domain-containing protein" evidence="2">
    <location>
        <begin position="31"/>
        <end position="425"/>
    </location>
</feature>
<dbReference type="InterPro" id="IPR011105">
    <property type="entry name" value="Cell_wall_hydrolase_SleB"/>
</dbReference>
<reference evidence="4 5" key="1">
    <citation type="journal article" date="2015" name="Antonie Van Leeuwenhoek">
        <title>Bosea vaviloviae sp. nov., a new species of slow-growing rhizobia isolated from nodules of the relict species Vavilovia formosa (Stev.) Fed.</title>
        <authorList>
            <person name="Safronova V.I."/>
            <person name="Kuznetsova I.G."/>
            <person name="Sazanova A.L."/>
            <person name="Kimeklis A.K."/>
            <person name="Belimov A.A."/>
            <person name="Andronov E.E."/>
            <person name="Pinaev A.G."/>
            <person name="Chizhevskaya E.P."/>
            <person name="Pukhaev A.R."/>
            <person name="Popov K.P."/>
            <person name="Willems A."/>
            <person name="Tikhonovich I.A."/>
        </authorList>
    </citation>
    <scope>NUCLEOTIDE SEQUENCE [LARGE SCALE GENOMIC DNA]</scope>
    <source>
        <strain evidence="4 5">Vaf18</strain>
    </source>
</reference>
<feature type="domain" description="Cell wall hydrolase SleB" evidence="3">
    <location>
        <begin position="308"/>
        <end position="418"/>
    </location>
</feature>
<keyword evidence="5" id="KW-1185">Reference proteome</keyword>
<dbReference type="KEGG" id="bvv:BHK69_11775"/>
<dbReference type="Gene3D" id="1.10.10.2520">
    <property type="entry name" value="Cell wall hydrolase SleB, domain 1"/>
    <property type="match status" value="1"/>
</dbReference>
<proteinExistence type="predicted"/>
<dbReference type="OrthoDB" id="9785345at2"/>
<feature type="region of interest" description="Disordered" evidence="1">
    <location>
        <begin position="170"/>
        <end position="198"/>
    </location>
</feature>
<dbReference type="EMBL" id="CP017147">
    <property type="protein sequence ID" value="AOO84393.1"/>
    <property type="molecule type" value="Genomic_DNA"/>
</dbReference>
<dbReference type="Pfam" id="PF07486">
    <property type="entry name" value="Hydrolase_2"/>
    <property type="match status" value="1"/>
</dbReference>
<keyword evidence="2" id="KW-0732">Signal</keyword>
<protein>
    <recommendedName>
        <fullName evidence="3">Cell wall hydrolase SleB domain-containing protein</fullName>
    </recommendedName>
</protein>
<sequence>MGSLGVKWALATVAPWALSAGVLVSFTASAGQNYGPDSLPYSSIQRAAPAFDSALEEGPSLLVAGSAFRLPGLALSSAIRQAHLSFDDPERLVAIDPRQPRDDMKHSVSGFPEVDRTAKGDPLPGLRPGLSALPAGELERVVFGDTQPRLISGGFSLDAQRAAEAVDGPQIGFEPSANEEGLTDPAMADASPSSQHRLITSPRQAELHLESIDGSTPSVPGRTASSSSTPSVHYNAATLATPVTPAPPAALTRPNLVAKAPAATSSATSAKSKGDAGPQISYAGLIASTDMARQQRCLAEAVYFEARSESNEGRAAVAQVVLNRVKSGLYPDNVCGVVYQNSNRYLACQFTFTCEGKSLRITEPAPWHDAVRIAREVYEGTTYLPEVGGSTHYHANYVRPYWAKKLKKMDTIGQHVFYQLRPGQT</sequence>
<evidence type="ECO:0000259" key="3">
    <source>
        <dbReference type="Pfam" id="PF07486"/>
    </source>
</evidence>